<name>A0A151MCE5_ALLMI</name>
<comment type="caution">
    <text evidence="2">The sequence shown here is derived from an EMBL/GenBank/DDBJ whole genome shotgun (WGS) entry which is preliminary data.</text>
</comment>
<sequence length="92" mass="9705">MPSRSMHLHVTLDSNIVQLCSGQFLSTVSAAEWDLNGSRNSPRKTLCEEGLLTILGDVISGAMAVDANSGSGPTMEFISSSREAPSSLVHSL</sequence>
<evidence type="ECO:0000313" key="3">
    <source>
        <dbReference type="Proteomes" id="UP000050525"/>
    </source>
</evidence>
<dbReference type="AlphaFoldDB" id="A0A151MCE5"/>
<reference evidence="2 3" key="1">
    <citation type="journal article" date="2012" name="Genome Biol.">
        <title>Sequencing three crocodilian genomes to illuminate the evolution of archosaurs and amniotes.</title>
        <authorList>
            <person name="St John J.A."/>
            <person name="Braun E.L."/>
            <person name="Isberg S.R."/>
            <person name="Miles L.G."/>
            <person name="Chong A.Y."/>
            <person name="Gongora J."/>
            <person name="Dalzell P."/>
            <person name="Moran C."/>
            <person name="Bed'hom B."/>
            <person name="Abzhanov A."/>
            <person name="Burgess S.C."/>
            <person name="Cooksey A.M."/>
            <person name="Castoe T.A."/>
            <person name="Crawford N.G."/>
            <person name="Densmore L.D."/>
            <person name="Drew J.C."/>
            <person name="Edwards S.V."/>
            <person name="Faircloth B.C."/>
            <person name="Fujita M.K."/>
            <person name="Greenwold M.J."/>
            <person name="Hoffmann F.G."/>
            <person name="Howard J.M."/>
            <person name="Iguchi T."/>
            <person name="Janes D.E."/>
            <person name="Khan S.Y."/>
            <person name="Kohno S."/>
            <person name="de Koning A.J."/>
            <person name="Lance S.L."/>
            <person name="McCarthy F.M."/>
            <person name="McCormack J.E."/>
            <person name="Merchant M.E."/>
            <person name="Peterson D.G."/>
            <person name="Pollock D.D."/>
            <person name="Pourmand N."/>
            <person name="Raney B.J."/>
            <person name="Roessler K.A."/>
            <person name="Sanford J.R."/>
            <person name="Sawyer R.H."/>
            <person name="Schmidt C.J."/>
            <person name="Triplett E.W."/>
            <person name="Tuberville T.D."/>
            <person name="Venegas-Anaya M."/>
            <person name="Howard J.T."/>
            <person name="Jarvis E.D."/>
            <person name="Guillette L.J.Jr."/>
            <person name="Glenn T.C."/>
            <person name="Green R.E."/>
            <person name="Ray D.A."/>
        </authorList>
    </citation>
    <scope>NUCLEOTIDE SEQUENCE [LARGE SCALE GENOMIC DNA]</scope>
    <source>
        <strain evidence="2">KSC_2009_1</strain>
    </source>
</reference>
<dbReference type="Proteomes" id="UP000050525">
    <property type="component" value="Unassembled WGS sequence"/>
</dbReference>
<evidence type="ECO:0000256" key="1">
    <source>
        <dbReference type="SAM" id="MobiDB-lite"/>
    </source>
</evidence>
<proteinExistence type="predicted"/>
<gene>
    <name evidence="2" type="ORF">Y1Q_0000766</name>
</gene>
<keyword evidence="3" id="KW-1185">Reference proteome</keyword>
<dbReference type="EMBL" id="AKHW03006283">
    <property type="protein sequence ID" value="KYO22174.1"/>
    <property type="molecule type" value="Genomic_DNA"/>
</dbReference>
<evidence type="ECO:0000313" key="2">
    <source>
        <dbReference type="EMBL" id="KYO22174.1"/>
    </source>
</evidence>
<accession>A0A151MCE5</accession>
<organism evidence="2 3">
    <name type="scientific">Alligator mississippiensis</name>
    <name type="common">American alligator</name>
    <dbReference type="NCBI Taxonomy" id="8496"/>
    <lineage>
        <taxon>Eukaryota</taxon>
        <taxon>Metazoa</taxon>
        <taxon>Chordata</taxon>
        <taxon>Craniata</taxon>
        <taxon>Vertebrata</taxon>
        <taxon>Euteleostomi</taxon>
        <taxon>Archelosauria</taxon>
        <taxon>Archosauria</taxon>
        <taxon>Crocodylia</taxon>
        <taxon>Alligatoridae</taxon>
        <taxon>Alligatorinae</taxon>
        <taxon>Alligator</taxon>
    </lineage>
</organism>
<feature type="region of interest" description="Disordered" evidence="1">
    <location>
        <begin position="71"/>
        <end position="92"/>
    </location>
</feature>
<protein>
    <submittedName>
        <fullName evidence="2">Uncharacterized protein</fullName>
    </submittedName>
</protein>